<evidence type="ECO:0000256" key="8">
    <source>
        <dbReference type="ARBA" id="ARBA00022840"/>
    </source>
</evidence>
<dbReference type="InterPro" id="IPR008921">
    <property type="entry name" value="DNA_pol3_clamp-load_cplx_C"/>
</dbReference>
<evidence type="ECO:0000256" key="1">
    <source>
        <dbReference type="ARBA" id="ARBA00006360"/>
    </source>
</evidence>
<dbReference type="Gene3D" id="3.40.50.300">
    <property type="entry name" value="P-loop containing nucleotide triphosphate hydrolases"/>
    <property type="match status" value="1"/>
</dbReference>
<dbReference type="NCBIfam" id="TIGR02397">
    <property type="entry name" value="dnaX_nterm"/>
    <property type="match status" value="1"/>
</dbReference>
<keyword evidence="2 11" id="KW-0808">Transferase</keyword>
<feature type="domain" description="AAA+ ATPase" evidence="12">
    <location>
        <begin position="36"/>
        <end position="182"/>
    </location>
</feature>
<dbReference type="InterPro" id="IPR027417">
    <property type="entry name" value="P-loop_NTPase"/>
</dbReference>
<keyword evidence="8 11" id="KW-0067">ATP-binding</keyword>
<dbReference type="GO" id="GO:0046872">
    <property type="term" value="F:metal ion binding"/>
    <property type="evidence" value="ECO:0007669"/>
    <property type="project" value="UniProtKB-KW"/>
</dbReference>
<evidence type="ECO:0000256" key="6">
    <source>
        <dbReference type="ARBA" id="ARBA00022741"/>
    </source>
</evidence>
<evidence type="ECO:0000256" key="5">
    <source>
        <dbReference type="ARBA" id="ARBA00022723"/>
    </source>
</evidence>
<dbReference type="CDD" id="cd18137">
    <property type="entry name" value="HLD_clamp_pol_III_gamma_tau"/>
    <property type="match status" value="1"/>
</dbReference>
<dbReference type="InterPro" id="IPR003593">
    <property type="entry name" value="AAA+_ATPase"/>
</dbReference>
<keyword evidence="9 11" id="KW-0239">DNA-directed DNA polymerase</keyword>
<evidence type="ECO:0000256" key="11">
    <source>
        <dbReference type="RuleBase" id="RU364063"/>
    </source>
</evidence>
<proteinExistence type="inferred from homology"/>
<evidence type="ECO:0000256" key="9">
    <source>
        <dbReference type="ARBA" id="ARBA00022932"/>
    </source>
</evidence>
<dbReference type="SUPFAM" id="SSF48019">
    <property type="entry name" value="post-AAA+ oligomerization domain-like"/>
    <property type="match status" value="1"/>
</dbReference>
<sequence>MPEVIYRKYRPKTFKEVVGQKPIKLTLQNEIVSKQIAHAYLFVGPRGTGKTTLARLFARSLNCLDRSVDQSEPCNKCEICQLILNNRSMDIIEIDAASHTGVDNVRENIIANAQIPPFNNKGCKVFVIDEVHMLSKSAFNALLKTLEEPPKHVIFILATTEIHKVPETIISRCQRFDFKKIPQQDIIKRLTEIIEWEKIEVPEHILAEISRKSEGCLRDAESLLGQIISLDQTKITDELASLVLPRSNWQEINNLVEGLRLNNLATTLNQINKLVEEGIDLKIFIDDLIDYLRQIMLYQIIGPSFNLDFADDIVENLKEHAQEFPLDDLSRLLNILLDKLSIKESIIDQLPLELGCVEFLTDKKLDQDYQIPKIDSSDLPEHQPSNDDFKKVQDHWSLIIKETKPFNHSLSAILQTSHPLSIDQQKLIIGLEYGFHLEQLDKPKVKNHLSGILSRILGHKINVGFQVDEDYKKSHQKFKGGHEKEVEEAIDTFGGEIV</sequence>
<keyword evidence="3 11" id="KW-0548">Nucleotidyltransferase</keyword>
<dbReference type="NCBIfam" id="NF004046">
    <property type="entry name" value="PRK05563.1"/>
    <property type="match status" value="1"/>
</dbReference>
<keyword evidence="4 11" id="KW-0235">DNA replication</keyword>
<organism evidence="13 14">
    <name type="scientific">Candidatus Komeilibacteria bacterium CG11_big_fil_rev_8_21_14_0_20_36_20</name>
    <dbReference type="NCBI Taxonomy" id="1974477"/>
    <lineage>
        <taxon>Bacteria</taxon>
        <taxon>Candidatus Komeiliibacteriota</taxon>
    </lineage>
</organism>
<comment type="function">
    <text evidence="11">DNA polymerase III is a complex, multichain enzyme responsible for most of the replicative synthesis in bacteria. This DNA polymerase also exhibits 3' to 5' exonuclease activity.</text>
</comment>
<evidence type="ECO:0000256" key="2">
    <source>
        <dbReference type="ARBA" id="ARBA00022679"/>
    </source>
</evidence>
<gene>
    <name evidence="11" type="primary">dnaX</name>
    <name evidence="13" type="ORF">COV55_04385</name>
</gene>
<dbReference type="GO" id="GO:0003887">
    <property type="term" value="F:DNA-directed DNA polymerase activity"/>
    <property type="evidence" value="ECO:0007669"/>
    <property type="project" value="UniProtKB-KW"/>
</dbReference>
<name>A0A2H0NBR8_9BACT</name>
<dbReference type="InterPro" id="IPR050238">
    <property type="entry name" value="DNA_Rep/Repair_Clamp_Loader"/>
</dbReference>
<dbReference type="PANTHER" id="PTHR11669:SF0">
    <property type="entry name" value="PROTEIN STICHEL-LIKE 2"/>
    <property type="match status" value="1"/>
</dbReference>
<keyword evidence="6 11" id="KW-0547">Nucleotide-binding</keyword>
<dbReference type="GO" id="GO:0009360">
    <property type="term" value="C:DNA polymerase III complex"/>
    <property type="evidence" value="ECO:0007669"/>
    <property type="project" value="InterPro"/>
</dbReference>
<evidence type="ECO:0000313" key="14">
    <source>
        <dbReference type="Proteomes" id="UP000230564"/>
    </source>
</evidence>
<dbReference type="Pfam" id="PF13177">
    <property type="entry name" value="DNA_pol3_delta2"/>
    <property type="match status" value="1"/>
</dbReference>
<dbReference type="Gene3D" id="1.20.272.10">
    <property type="match status" value="1"/>
</dbReference>
<dbReference type="GO" id="GO:0006261">
    <property type="term" value="P:DNA-templated DNA replication"/>
    <property type="evidence" value="ECO:0007669"/>
    <property type="project" value="TreeGrafter"/>
</dbReference>
<evidence type="ECO:0000259" key="12">
    <source>
        <dbReference type="SMART" id="SM00382"/>
    </source>
</evidence>
<comment type="catalytic activity">
    <reaction evidence="10 11">
        <text>DNA(n) + a 2'-deoxyribonucleoside 5'-triphosphate = DNA(n+1) + diphosphate</text>
        <dbReference type="Rhea" id="RHEA:22508"/>
        <dbReference type="Rhea" id="RHEA-COMP:17339"/>
        <dbReference type="Rhea" id="RHEA-COMP:17340"/>
        <dbReference type="ChEBI" id="CHEBI:33019"/>
        <dbReference type="ChEBI" id="CHEBI:61560"/>
        <dbReference type="ChEBI" id="CHEBI:173112"/>
        <dbReference type="EC" id="2.7.7.7"/>
    </reaction>
</comment>
<evidence type="ECO:0000256" key="10">
    <source>
        <dbReference type="ARBA" id="ARBA00049244"/>
    </source>
</evidence>
<evidence type="ECO:0000256" key="7">
    <source>
        <dbReference type="ARBA" id="ARBA00022833"/>
    </source>
</evidence>
<comment type="similarity">
    <text evidence="1 11">Belongs to the DnaX/STICHEL family.</text>
</comment>
<dbReference type="SUPFAM" id="SSF52540">
    <property type="entry name" value="P-loop containing nucleoside triphosphate hydrolases"/>
    <property type="match status" value="1"/>
</dbReference>
<dbReference type="EMBL" id="PCWQ01000014">
    <property type="protein sequence ID" value="PIR06338.1"/>
    <property type="molecule type" value="Genomic_DNA"/>
</dbReference>
<dbReference type="Gene3D" id="1.10.8.60">
    <property type="match status" value="1"/>
</dbReference>
<dbReference type="InterPro" id="IPR022754">
    <property type="entry name" value="DNA_pol_III_gamma-3"/>
</dbReference>
<evidence type="ECO:0000256" key="4">
    <source>
        <dbReference type="ARBA" id="ARBA00022705"/>
    </source>
</evidence>
<dbReference type="InterPro" id="IPR012763">
    <property type="entry name" value="DNA_pol_III_sug/sutau_N"/>
</dbReference>
<keyword evidence="5" id="KW-0479">Metal-binding</keyword>
<comment type="caution">
    <text evidence="13">The sequence shown here is derived from an EMBL/GenBank/DDBJ whole genome shotgun (WGS) entry which is preliminary data.</text>
</comment>
<dbReference type="AlphaFoldDB" id="A0A2H0NBR8"/>
<evidence type="ECO:0000313" key="13">
    <source>
        <dbReference type="EMBL" id="PIR06338.1"/>
    </source>
</evidence>
<dbReference type="PANTHER" id="PTHR11669">
    <property type="entry name" value="REPLICATION FACTOR C / DNA POLYMERASE III GAMMA-TAU SUBUNIT"/>
    <property type="match status" value="1"/>
</dbReference>
<reference evidence="13 14" key="1">
    <citation type="submission" date="2017-09" db="EMBL/GenBank/DDBJ databases">
        <title>Depth-based differentiation of microbial function through sediment-hosted aquifers and enrichment of novel symbionts in the deep terrestrial subsurface.</title>
        <authorList>
            <person name="Probst A.J."/>
            <person name="Ladd B."/>
            <person name="Jarett J.K."/>
            <person name="Geller-Mcgrath D.E."/>
            <person name="Sieber C.M."/>
            <person name="Emerson J.B."/>
            <person name="Anantharaman K."/>
            <person name="Thomas B.C."/>
            <person name="Malmstrom R."/>
            <person name="Stieglmeier M."/>
            <person name="Klingl A."/>
            <person name="Woyke T."/>
            <person name="Ryan C.M."/>
            <person name="Banfield J.F."/>
        </authorList>
    </citation>
    <scope>NUCLEOTIDE SEQUENCE [LARGE SCALE GENOMIC DNA]</scope>
    <source>
        <strain evidence="13">CG11_big_fil_rev_8_21_14_0_20_36_20</strain>
    </source>
</reference>
<dbReference type="Proteomes" id="UP000230564">
    <property type="component" value="Unassembled WGS sequence"/>
</dbReference>
<dbReference type="GO" id="GO:0005524">
    <property type="term" value="F:ATP binding"/>
    <property type="evidence" value="ECO:0007669"/>
    <property type="project" value="UniProtKB-KW"/>
</dbReference>
<dbReference type="SMART" id="SM00382">
    <property type="entry name" value="AAA"/>
    <property type="match status" value="1"/>
</dbReference>
<comment type="subunit">
    <text evidence="11">DNA polymerase III contains a core (composed of alpha, epsilon and theta chains) that associates with a tau subunit. This core dimerizes to form the POLIII' complex. PolIII' associates with the gamma complex (composed of gamma, delta, delta', psi and chi chains) and with the beta chain to form the complete DNA polymerase III complex.</text>
</comment>
<dbReference type="InterPro" id="IPR045085">
    <property type="entry name" value="HLD_clamp_pol_III_gamma_tau"/>
</dbReference>
<evidence type="ECO:0000256" key="3">
    <source>
        <dbReference type="ARBA" id="ARBA00022695"/>
    </source>
</evidence>
<accession>A0A2H0NBR8</accession>
<keyword evidence="7" id="KW-0862">Zinc</keyword>
<dbReference type="FunFam" id="3.40.50.300:FF:000014">
    <property type="entry name" value="DNA polymerase III subunit gamma/tau"/>
    <property type="match status" value="1"/>
</dbReference>
<dbReference type="Pfam" id="PF12169">
    <property type="entry name" value="DNA_pol3_gamma3"/>
    <property type="match status" value="1"/>
</dbReference>
<dbReference type="GO" id="GO:0003677">
    <property type="term" value="F:DNA binding"/>
    <property type="evidence" value="ECO:0007669"/>
    <property type="project" value="InterPro"/>
</dbReference>
<dbReference type="EC" id="2.7.7.7" evidence="11"/>
<protein>
    <recommendedName>
        <fullName evidence="11">DNA polymerase III subunit gamma/tau</fullName>
        <ecNumber evidence="11">2.7.7.7</ecNumber>
    </recommendedName>
</protein>
<dbReference type="CDD" id="cd00009">
    <property type="entry name" value="AAA"/>
    <property type="match status" value="1"/>
</dbReference>